<dbReference type="Bgee" id="ENSACAG00000010539">
    <property type="expression patterns" value="Expressed in embryonic post-anal tail and 13 other cell types or tissues"/>
</dbReference>
<dbReference type="GO" id="GO:0001772">
    <property type="term" value="C:immunological synapse"/>
    <property type="evidence" value="ECO:0007669"/>
    <property type="project" value="Ensembl"/>
</dbReference>
<dbReference type="GO" id="GO:0016020">
    <property type="term" value="C:membrane"/>
    <property type="evidence" value="ECO:0000318"/>
    <property type="project" value="GO_Central"/>
</dbReference>
<dbReference type="GO" id="GO:0005094">
    <property type="term" value="F:Rho GDP-dissociation inhibitor activity"/>
    <property type="evidence" value="ECO:0000318"/>
    <property type="project" value="GO_Central"/>
</dbReference>
<gene>
    <name evidence="12" type="primary">ARHGDIA</name>
</gene>
<dbReference type="STRING" id="28377.ENSACAP00000010362"/>
<dbReference type="eggNOG" id="KOG3205">
    <property type="taxonomic scope" value="Eukaryota"/>
</dbReference>
<proteinExistence type="inferred from homology"/>
<keyword evidence="6" id="KW-0832">Ubl conjugation</keyword>
<dbReference type="Gene3D" id="2.70.50.30">
    <property type="entry name" value="Coagulation Factor XIII, subunit A, domain 1"/>
    <property type="match status" value="1"/>
</dbReference>
<dbReference type="GO" id="GO:0098693">
    <property type="term" value="P:regulation of synaptic vesicle cycle"/>
    <property type="evidence" value="ECO:0007669"/>
    <property type="project" value="Ensembl"/>
</dbReference>
<dbReference type="GO" id="GO:0007266">
    <property type="term" value="P:Rho protein signal transduction"/>
    <property type="evidence" value="ECO:0000318"/>
    <property type="project" value="GO_Central"/>
</dbReference>
<evidence type="ECO:0000256" key="5">
    <source>
        <dbReference type="ARBA" id="ARBA00022499"/>
    </source>
</evidence>
<sequence length="220" mass="24898">MAGILKSCETSITVSGMAEQEPTPEQLAQIAAENEEDEHSVNYKPPAQKSIQEIQELDKEDESLRKYKEALLGNVTISADPRTPNVVVTKLTLVCAAAPGPLELDLTGDLAAFKKQSFIMKEGVEYQIKISFQVNHEIVSGLKYIQYTFRKGVKIDKTDYMVGSYGPRPEEYEFLTPMEEAPKGMLARGSYNIRSKFTDDDKTDHLSWEWNLNIKKEWKD</sequence>
<evidence type="ECO:0000256" key="9">
    <source>
        <dbReference type="ARBA" id="ARBA00040620"/>
    </source>
</evidence>
<reference evidence="12" key="3">
    <citation type="submission" date="2025-09" db="UniProtKB">
        <authorList>
            <consortium name="Ensembl"/>
        </authorList>
    </citation>
    <scope>IDENTIFICATION</scope>
</reference>
<evidence type="ECO:0000256" key="3">
    <source>
        <dbReference type="ARBA" id="ARBA00022468"/>
    </source>
</evidence>
<dbReference type="Ensembl" id="ENSACAT00000010576.3">
    <property type="protein sequence ID" value="ENSACAP00000010362.2"/>
    <property type="gene ID" value="ENSACAG00000010539.3"/>
</dbReference>
<evidence type="ECO:0000256" key="2">
    <source>
        <dbReference type="ARBA" id="ARBA00009758"/>
    </source>
</evidence>
<protein>
    <recommendedName>
        <fullName evidence="9">Rho GDP-dissociation inhibitor 1</fullName>
    </recommendedName>
    <alternativeName>
        <fullName evidence="10">Rho-GDI alpha</fullName>
    </alternativeName>
</protein>
<reference evidence="12" key="2">
    <citation type="submission" date="2025-08" db="UniProtKB">
        <authorList>
            <consortium name="Ensembl"/>
        </authorList>
    </citation>
    <scope>IDENTIFICATION</scope>
</reference>
<dbReference type="SUPFAM" id="SSF81296">
    <property type="entry name" value="E set domains"/>
    <property type="match status" value="1"/>
</dbReference>
<dbReference type="PRINTS" id="PR00492">
    <property type="entry name" value="RHOGDI"/>
</dbReference>
<comment type="function">
    <text evidence="8">Controls Rho proteins homeostasis. Regulates the GDP/GTP exchange reaction of the Rho proteins by inhibiting the dissociation of GDP from them, and the subsequent binding of GTP to them. Retains Rho proteins such as CDC42, RAC1 and RHOA in an inactive cytosolic pool, regulating their stability and protecting them from degradation. Actively involved in the recycling and distribution of activated Rho GTPases in the cell, mediates extraction from membranes of both inactive and activated molecules due its exceptionally high affinity for prenylated forms. Through the modulation of Rho proteins, may play a role in cell motility regulation. In glioma cells, inhibits cell migration and invasion by mediating the signals of SEMA5A and PLXNB3 that lead to inactivation of RAC1.</text>
</comment>
<dbReference type="InParanoid" id="G1KK92"/>
<dbReference type="InterPro" id="IPR000406">
    <property type="entry name" value="Rho_GDI"/>
</dbReference>
<evidence type="ECO:0000256" key="11">
    <source>
        <dbReference type="ARBA" id="ARBA00046570"/>
    </source>
</evidence>
<dbReference type="FunCoup" id="G1KK92">
    <property type="interactions" value="779"/>
</dbReference>
<dbReference type="GO" id="GO:0005096">
    <property type="term" value="F:GTPase activator activity"/>
    <property type="evidence" value="ECO:0007669"/>
    <property type="project" value="UniProtKB-KW"/>
</dbReference>
<evidence type="ECO:0000256" key="8">
    <source>
        <dbReference type="ARBA" id="ARBA00037489"/>
    </source>
</evidence>
<dbReference type="GO" id="GO:0005634">
    <property type="term" value="C:nucleus"/>
    <property type="evidence" value="ECO:0007669"/>
    <property type="project" value="Ensembl"/>
</dbReference>
<name>G1KK92_ANOCA</name>
<dbReference type="PANTHER" id="PTHR10980:SF9">
    <property type="entry name" value="RHO GDP-DISSOCIATION INHIBITOR 1"/>
    <property type="match status" value="1"/>
</dbReference>
<dbReference type="Proteomes" id="UP000001646">
    <property type="component" value="Chromosome 2"/>
</dbReference>
<dbReference type="Pfam" id="PF02115">
    <property type="entry name" value="Rho_GDI"/>
    <property type="match status" value="1"/>
</dbReference>
<comment type="subunit">
    <text evidence="11">Monomer. Interacts with FER. Interacts with PLXNB3. Forms a heterodimer with RAC1. Interacts with RHOA, the affinity is increased by three orders of magnitude when RHOA is prenylated. Interacts with PSMD10; the interaction increases ARHGDIA association with RHOA, leading to ARHGDIA-mediated inactivation of RHOA and ROCK and prolonged AKT activation. Interacts with KANK2; the interaction is direct and may regulate the interaction of ARHGDIA with RHOA, RAC1 and CDC42. Interacts with RHOC. Interacts with CDC42. Interacts with NGFR (via death domain); NGFR binding decreases the affinity for RHOA.</text>
</comment>
<dbReference type="FunFam" id="2.70.50.30:FF:000004">
    <property type="entry name" value="Rho GDP-dissociation inhibitor 1"/>
    <property type="match status" value="1"/>
</dbReference>
<dbReference type="AlphaFoldDB" id="G1KK92"/>
<evidence type="ECO:0000313" key="13">
    <source>
        <dbReference type="Proteomes" id="UP000001646"/>
    </source>
</evidence>
<reference evidence="12 13" key="1">
    <citation type="submission" date="2009-12" db="EMBL/GenBank/DDBJ databases">
        <title>The Genome Sequence of Anolis carolinensis (Green Anole Lizard).</title>
        <authorList>
            <consortium name="The Genome Sequencing Platform"/>
            <person name="Di Palma F."/>
            <person name="Alfoldi J."/>
            <person name="Heiman D."/>
            <person name="Young S."/>
            <person name="Grabherr M."/>
            <person name="Johnson J."/>
            <person name="Lander E.S."/>
            <person name="Lindblad-Toh K."/>
        </authorList>
    </citation>
    <scope>NUCLEOTIDE SEQUENCE [LARGE SCALE GENOMIC DNA]</scope>
    <source>
        <strain evidence="12 13">JBL SC #1</strain>
    </source>
</reference>
<comment type="subcellular location">
    <subcellularLocation>
        <location evidence="1">Cytoplasm</location>
    </subcellularLocation>
</comment>
<dbReference type="GO" id="GO:0005829">
    <property type="term" value="C:cytosol"/>
    <property type="evidence" value="ECO:0000318"/>
    <property type="project" value="GO_Central"/>
</dbReference>
<keyword evidence="13" id="KW-1185">Reference proteome</keyword>
<evidence type="ECO:0000256" key="4">
    <source>
        <dbReference type="ARBA" id="ARBA00022490"/>
    </source>
</evidence>
<dbReference type="InterPro" id="IPR014756">
    <property type="entry name" value="Ig_E-set"/>
</dbReference>
<keyword evidence="5" id="KW-1017">Isopeptide bond</keyword>
<dbReference type="InterPro" id="IPR024792">
    <property type="entry name" value="RhoGDI_dom_sf"/>
</dbReference>
<keyword evidence="4" id="KW-0963">Cytoplasm</keyword>
<evidence type="ECO:0000313" key="12">
    <source>
        <dbReference type="Ensembl" id="ENSACAP00000010362.2"/>
    </source>
</evidence>
<evidence type="ECO:0000256" key="10">
    <source>
        <dbReference type="ARBA" id="ARBA00041559"/>
    </source>
</evidence>
<keyword evidence="3" id="KW-0343">GTPase activation</keyword>
<keyword evidence="7" id="KW-0007">Acetylation</keyword>
<dbReference type="GO" id="GO:0032880">
    <property type="term" value="P:regulation of protein localization"/>
    <property type="evidence" value="ECO:0007669"/>
    <property type="project" value="Ensembl"/>
</dbReference>
<accession>G1KK92</accession>
<organism evidence="12 13">
    <name type="scientific">Anolis carolinensis</name>
    <name type="common">Green anole</name>
    <name type="synonym">American chameleon</name>
    <dbReference type="NCBI Taxonomy" id="28377"/>
    <lineage>
        <taxon>Eukaryota</taxon>
        <taxon>Metazoa</taxon>
        <taxon>Chordata</taxon>
        <taxon>Craniata</taxon>
        <taxon>Vertebrata</taxon>
        <taxon>Euteleostomi</taxon>
        <taxon>Lepidosauria</taxon>
        <taxon>Squamata</taxon>
        <taxon>Bifurcata</taxon>
        <taxon>Unidentata</taxon>
        <taxon>Episquamata</taxon>
        <taxon>Toxicofera</taxon>
        <taxon>Iguania</taxon>
        <taxon>Dactyloidae</taxon>
        <taxon>Anolis</taxon>
    </lineage>
</organism>
<dbReference type="GO" id="GO:0098685">
    <property type="term" value="C:Schaffer collateral - CA1 synapse"/>
    <property type="evidence" value="ECO:0007669"/>
    <property type="project" value="Ensembl"/>
</dbReference>
<dbReference type="PANTHER" id="PTHR10980">
    <property type="entry name" value="RHO GDP-DISSOCIATION INHIBITOR"/>
    <property type="match status" value="1"/>
</dbReference>
<dbReference type="GO" id="GO:0035023">
    <property type="term" value="P:regulation of Rho protein signal transduction"/>
    <property type="evidence" value="ECO:0007669"/>
    <property type="project" value="Ensembl"/>
</dbReference>
<dbReference type="GeneTree" id="ENSGT00390000006233"/>
<comment type="similarity">
    <text evidence="2">Belongs to the Rho GDI family.</text>
</comment>
<dbReference type="HOGENOM" id="CLU_076228_1_1_1"/>
<evidence type="ECO:0000256" key="1">
    <source>
        <dbReference type="ARBA" id="ARBA00004496"/>
    </source>
</evidence>
<evidence type="ECO:0000256" key="7">
    <source>
        <dbReference type="ARBA" id="ARBA00022990"/>
    </source>
</evidence>
<dbReference type="GO" id="GO:0071526">
    <property type="term" value="P:semaphorin-plexin signaling pathway"/>
    <property type="evidence" value="ECO:0007669"/>
    <property type="project" value="Ensembl"/>
</dbReference>
<evidence type="ECO:0000256" key="6">
    <source>
        <dbReference type="ARBA" id="ARBA00022843"/>
    </source>
</evidence>